<dbReference type="InterPro" id="IPR005467">
    <property type="entry name" value="His_kinase_dom"/>
</dbReference>
<keyword evidence="4" id="KW-0808">Transferase</keyword>
<dbReference type="Pfam" id="PF12833">
    <property type="entry name" value="HTH_18"/>
    <property type="match status" value="1"/>
</dbReference>
<dbReference type="InterPro" id="IPR009057">
    <property type="entry name" value="Homeodomain-like_sf"/>
</dbReference>
<evidence type="ECO:0000256" key="1">
    <source>
        <dbReference type="ARBA" id="ARBA00000085"/>
    </source>
</evidence>
<feature type="domain" description="HTH araC/xylS-type" evidence="14">
    <location>
        <begin position="454"/>
        <end position="554"/>
    </location>
</feature>
<name>A0A1H4F3L6_XYLRU</name>
<comment type="catalytic activity">
    <reaction evidence="1">
        <text>ATP + protein L-histidine = ADP + protein N-phospho-L-histidine.</text>
        <dbReference type="EC" id="2.7.13.3"/>
    </reaction>
</comment>
<dbReference type="Gene3D" id="1.10.10.60">
    <property type="entry name" value="Homeodomain-like"/>
    <property type="match status" value="1"/>
</dbReference>
<dbReference type="GO" id="GO:0043565">
    <property type="term" value="F:sequence-specific DNA binding"/>
    <property type="evidence" value="ECO:0007669"/>
    <property type="project" value="InterPro"/>
</dbReference>
<dbReference type="SMART" id="SM00448">
    <property type="entry name" value="REC"/>
    <property type="match status" value="1"/>
</dbReference>
<dbReference type="PRINTS" id="PR00344">
    <property type="entry name" value="BCTRLSENSOR"/>
</dbReference>
<dbReference type="InterPro" id="IPR003594">
    <property type="entry name" value="HATPase_dom"/>
</dbReference>
<dbReference type="Gene3D" id="3.30.565.10">
    <property type="entry name" value="Histidine kinase-like ATPase, C-terminal domain"/>
    <property type="match status" value="1"/>
</dbReference>
<evidence type="ECO:0000256" key="12">
    <source>
        <dbReference type="SAM" id="Coils"/>
    </source>
</evidence>
<dbReference type="PROSITE" id="PS50110">
    <property type="entry name" value="RESPONSE_REGULATORY"/>
    <property type="match status" value="1"/>
</dbReference>
<dbReference type="Gene3D" id="1.10.287.130">
    <property type="match status" value="1"/>
</dbReference>
<dbReference type="AlphaFoldDB" id="A0A1H4F3L6"/>
<evidence type="ECO:0000256" key="9">
    <source>
        <dbReference type="ARBA" id="ARBA00023015"/>
    </source>
</evidence>
<dbReference type="Pfam" id="PF02518">
    <property type="entry name" value="HATPase_c"/>
    <property type="match status" value="1"/>
</dbReference>
<evidence type="ECO:0000259" key="15">
    <source>
        <dbReference type="PROSITE" id="PS50109"/>
    </source>
</evidence>
<keyword evidence="5" id="KW-0547">Nucleotide-binding</keyword>
<evidence type="ECO:0000256" key="13">
    <source>
        <dbReference type="SAM" id="Phobius"/>
    </source>
</evidence>
<sequence>MDNRLLLALIIMVILTIILLVGRRLFLRSQKVRRRLRLSAIFTNITHELLTPLSVISASVDKLRDTEPQYSHEYDLMQFNIQRMVRLLQQILETSKSDAGQLRLLVAQGDVMKYIRQTAECLEPLIGKKDMKFSINCQPESMMGWIDTDKLDKIIYNLLSNAAKYGKEGGTVSISAITNDKYDEVEIKVSDDGDGISAKQMKHLFKRFHDGDYRQHQTNGTGLGLSLTQDLVYLNRGTITCHSEEGKGTEFIVRLPIKKETFAPDQIDEKHKIDFNIPKNTIVDINTIVPDVNADPEDPIEDGYKLLVVEDNLELLMLMQQLLKTTYHVYIARNGAEAIKVIHEKELDLIISDVMMPEMDGIELTKAVKADPNYNHLPIILLTAKTQEEDEKEALQSGADEYLRKPFRLGDLKLRIDNIIENRKRMQTEFSQFSAEEEVKHIAKAPSPDEAFVNQVLANIHKHIDDESYDRDALAADMGTSASTLYNKLRSITGMNVSAFIRDVRMKEARRLGMENPNLRVSDLAYSVGFHDPRYFATCFKKQFGIQPKEFLEGLLNSKQKGPGR</sequence>
<dbReference type="PANTHER" id="PTHR43547:SF2">
    <property type="entry name" value="HYBRID SIGNAL TRANSDUCTION HISTIDINE KINASE C"/>
    <property type="match status" value="1"/>
</dbReference>
<accession>A0A1H4F3L6</accession>
<evidence type="ECO:0000313" key="17">
    <source>
        <dbReference type="EMBL" id="SEA91540.1"/>
    </source>
</evidence>
<evidence type="ECO:0000256" key="10">
    <source>
        <dbReference type="ARBA" id="ARBA00023163"/>
    </source>
</evidence>
<keyword evidence="6 17" id="KW-0418">Kinase</keyword>
<evidence type="ECO:0000313" key="18">
    <source>
        <dbReference type="Proteomes" id="UP000182257"/>
    </source>
</evidence>
<evidence type="ECO:0000256" key="4">
    <source>
        <dbReference type="ARBA" id="ARBA00022679"/>
    </source>
</evidence>
<dbReference type="InterPro" id="IPR004358">
    <property type="entry name" value="Sig_transdc_His_kin-like_C"/>
</dbReference>
<dbReference type="Gene3D" id="3.40.50.2300">
    <property type="match status" value="1"/>
</dbReference>
<dbReference type="InterPro" id="IPR001789">
    <property type="entry name" value="Sig_transdc_resp-reg_receiver"/>
</dbReference>
<keyword evidence="12" id="KW-0175">Coiled coil</keyword>
<keyword evidence="9" id="KW-0805">Transcription regulation</keyword>
<keyword evidence="8" id="KW-0902">Two-component regulatory system</keyword>
<dbReference type="SMART" id="SM00342">
    <property type="entry name" value="HTH_ARAC"/>
    <property type="match status" value="1"/>
</dbReference>
<dbReference type="EMBL" id="FNRF01000007">
    <property type="protein sequence ID" value="SEA91540.1"/>
    <property type="molecule type" value="Genomic_DNA"/>
</dbReference>
<feature type="domain" description="Response regulatory" evidence="16">
    <location>
        <begin position="305"/>
        <end position="420"/>
    </location>
</feature>
<dbReference type="SUPFAM" id="SSF46689">
    <property type="entry name" value="Homeodomain-like"/>
    <property type="match status" value="1"/>
</dbReference>
<evidence type="ECO:0000256" key="8">
    <source>
        <dbReference type="ARBA" id="ARBA00023012"/>
    </source>
</evidence>
<dbReference type="EC" id="2.7.13.3" evidence="2"/>
<evidence type="ECO:0000259" key="14">
    <source>
        <dbReference type="PROSITE" id="PS01124"/>
    </source>
</evidence>
<dbReference type="InterPro" id="IPR036097">
    <property type="entry name" value="HisK_dim/P_sf"/>
</dbReference>
<evidence type="ECO:0000256" key="6">
    <source>
        <dbReference type="ARBA" id="ARBA00022777"/>
    </source>
</evidence>
<dbReference type="InterPro" id="IPR036890">
    <property type="entry name" value="HATPase_C_sf"/>
</dbReference>
<evidence type="ECO:0000256" key="3">
    <source>
        <dbReference type="ARBA" id="ARBA00022553"/>
    </source>
</evidence>
<dbReference type="PROSITE" id="PS50109">
    <property type="entry name" value="HIS_KIN"/>
    <property type="match status" value="1"/>
</dbReference>
<keyword evidence="7" id="KW-0067">ATP-binding</keyword>
<dbReference type="GO" id="GO:0003700">
    <property type="term" value="F:DNA-binding transcription factor activity"/>
    <property type="evidence" value="ECO:0007669"/>
    <property type="project" value="InterPro"/>
</dbReference>
<dbReference type="InterPro" id="IPR003661">
    <property type="entry name" value="HisK_dim/P_dom"/>
</dbReference>
<evidence type="ECO:0000256" key="11">
    <source>
        <dbReference type="PROSITE-ProRule" id="PRU00169"/>
    </source>
</evidence>
<protein>
    <recommendedName>
        <fullName evidence="2">histidine kinase</fullName>
        <ecNumber evidence="2">2.7.13.3</ecNumber>
    </recommendedName>
</protein>
<dbReference type="Pfam" id="PF00512">
    <property type="entry name" value="HisKA"/>
    <property type="match status" value="1"/>
</dbReference>
<keyword evidence="3 11" id="KW-0597">Phosphoprotein</keyword>
<proteinExistence type="predicted"/>
<dbReference type="InterPro" id="IPR018060">
    <property type="entry name" value="HTH_AraC"/>
</dbReference>
<dbReference type="SMART" id="SM00388">
    <property type="entry name" value="HisKA"/>
    <property type="match status" value="1"/>
</dbReference>
<dbReference type="CDD" id="cd00082">
    <property type="entry name" value="HisKA"/>
    <property type="match status" value="1"/>
</dbReference>
<evidence type="ECO:0000256" key="5">
    <source>
        <dbReference type="ARBA" id="ARBA00022741"/>
    </source>
</evidence>
<feature type="domain" description="Histidine kinase" evidence="15">
    <location>
        <begin position="44"/>
        <end position="259"/>
    </location>
</feature>
<dbReference type="SUPFAM" id="SSF47384">
    <property type="entry name" value="Homodimeric domain of signal transducing histidine kinase"/>
    <property type="match status" value="1"/>
</dbReference>
<organism evidence="17 18">
    <name type="scientific">Xylanibacter ruminicola</name>
    <name type="common">Prevotella ruminicola</name>
    <dbReference type="NCBI Taxonomy" id="839"/>
    <lineage>
        <taxon>Bacteria</taxon>
        <taxon>Pseudomonadati</taxon>
        <taxon>Bacteroidota</taxon>
        <taxon>Bacteroidia</taxon>
        <taxon>Bacteroidales</taxon>
        <taxon>Prevotellaceae</taxon>
        <taxon>Xylanibacter</taxon>
    </lineage>
</organism>
<keyword evidence="13" id="KW-0472">Membrane</keyword>
<dbReference type="InterPro" id="IPR011006">
    <property type="entry name" value="CheY-like_superfamily"/>
</dbReference>
<keyword evidence="13" id="KW-1133">Transmembrane helix</keyword>
<dbReference type="Proteomes" id="UP000182257">
    <property type="component" value="Unassembled WGS sequence"/>
</dbReference>
<dbReference type="GO" id="GO:0005524">
    <property type="term" value="F:ATP binding"/>
    <property type="evidence" value="ECO:0007669"/>
    <property type="project" value="UniProtKB-KW"/>
</dbReference>
<dbReference type="PANTHER" id="PTHR43547">
    <property type="entry name" value="TWO-COMPONENT HISTIDINE KINASE"/>
    <property type="match status" value="1"/>
</dbReference>
<dbReference type="GO" id="GO:0000155">
    <property type="term" value="F:phosphorelay sensor kinase activity"/>
    <property type="evidence" value="ECO:0007669"/>
    <property type="project" value="InterPro"/>
</dbReference>
<evidence type="ECO:0000256" key="2">
    <source>
        <dbReference type="ARBA" id="ARBA00012438"/>
    </source>
</evidence>
<keyword evidence="10" id="KW-0804">Transcription</keyword>
<gene>
    <name evidence="17" type="ORF">SAMN05216462_3085</name>
</gene>
<dbReference type="PROSITE" id="PS01124">
    <property type="entry name" value="HTH_ARAC_FAMILY_2"/>
    <property type="match status" value="1"/>
</dbReference>
<feature type="transmembrane region" description="Helical" evidence="13">
    <location>
        <begin position="6"/>
        <end position="27"/>
    </location>
</feature>
<dbReference type="SUPFAM" id="SSF52172">
    <property type="entry name" value="CheY-like"/>
    <property type="match status" value="1"/>
</dbReference>
<dbReference type="SMART" id="SM00387">
    <property type="entry name" value="HATPase_c"/>
    <property type="match status" value="1"/>
</dbReference>
<dbReference type="OrthoDB" id="1116352at2"/>
<dbReference type="FunFam" id="3.30.565.10:FF:000037">
    <property type="entry name" value="Hybrid sensor histidine kinase/response regulator"/>
    <property type="match status" value="1"/>
</dbReference>
<evidence type="ECO:0000259" key="16">
    <source>
        <dbReference type="PROSITE" id="PS50110"/>
    </source>
</evidence>
<keyword evidence="13" id="KW-0812">Transmembrane</keyword>
<dbReference type="SUPFAM" id="SSF55874">
    <property type="entry name" value="ATPase domain of HSP90 chaperone/DNA topoisomerase II/histidine kinase"/>
    <property type="match status" value="1"/>
</dbReference>
<dbReference type="Pfam" id="PF00072">
    <property type="entry name" value="Response_reg"/>
    <property type="match status" value="1"/>
</dbReference>
<evidence type="ECO:0000256" key="7">
    <source>
        <dbReference type="ARBA" id="ARBA00022840"/>
    </source>
</evidence>
<feature type="modified residue" description="4-aspartylphosphate" evidence="11">
    <location>
        <position position="353"/>
    </location>
</feature>
<reference evidence="17 18" key="1">
    <citation type="submission" date="2016-10" db="EMBL/GenBank/DDBJ databases">
        <authorList>
            <person name="de Groot N.N."/>
        </authorList>
    </citation>
    <scope>NUCLEOTIDE SEQUENCE [LARGE SCALE GENOMIC DNA]</scope>
    <source>
        <strain evidence="17 18">D31d</strain>
    </source>
</reference>
<feature type="coiled-coil region" evidence="12">
    <location>
        <begin position="385"/>
        <end position="429"/>
    </location>
</feature>